<dbReference type="Gene3D" id="1.10.10.580">
    <property type="entry name" value="Structural maintenance of chromosome 1. Chain E"/>
    <property type="match status" value="1"/>
</dbReference>
<evidence type="ECO:0000313" key="7">
    <source>
        <dbReference type="EMBL" id="QDZ24116.1"/>
    </source>
</evidence>
<protein>
    <submittedName>
        <fullName evidence="7">Rad21/Rec8-like protein</fullName>
    </submittedName>
</protein>
<dbReference type="PANTHER" id="PTHR12585:SF69">
    <property type="entry name" value="FI11703P"/>
    <property type="match status" value="1"/>
</dbReference>
<dbReference type="PANTHER" id="PTHR12585">
    <property type="entry name" value="SCC1 / RAD21 FAMILY MEMBER"/>
    <property type="match status" value="1"/>
</dbReference>
<evidence type="ECO:0000256" key="4">
    <source>
        <dbReference type="SAM" id="MobiDB-lite"/>
    </source>
</evidence>
<proteinExistence type="inferred from homology"/>
<evidence type="ECO:0000313" key="8">
    <source>
        <dbReference type="Proteomes" id="UP000316726"/>
    </source>
</evidence>
<dbReference type="STRING" id="1764295.A0A5B8MV00"/>
<sequence length="570" mass="61740">MFYHIQILAKKGPLGTIWIAAHHDKRLKRSQVFETQISNTIDSIITPEVPLALRLSGQLMLGIVRIYARKVSYLFQDCSQGYKGFKVQENVNLSKEALQSSVQAITLPEIEEDPDFTQDDALGFGGAGGLSLPGTPISLAGSLAGTPEKLRRASIGSEGGLRKSLSFESPGGSYNSMDVDMMYTDEQFGDEGLGFDLEPEKLRSEEPVGVGTPTRDAGRTTLTPVQEGQQAVGMSTPELEEVPDFAGVEAEDNGGLAGDFLATPEAVLPSAEKDLPRKKKQRVVGIILDVDDEGSKQISLDNKVVRSRLKNAKDTLRNLKKDISRAIARSKSQRAPKRAKTARSARRKSGSKATQAELLCEDLLGVLSAEESAEEVQDPEAGEQSGEGGQQEEDQGVAYDEVGEGLEFDPYANTFEEQFDVPADTSSPVAGATPKGDEGRGQQPADFLGAGDLSEEENQEDDDDVLNADEDGWSSRTKQTLERVKAKLSTSTPTASRSRSSRSPSTLSAASSCKFEDILPDSELDKPLRRDVARNFFECLVLNTKGYINLKQVESFGALTITPRDLLIQS</sequence>
<dbReference type="SUPFAM" id="SSF46785">
    <property type="entry name" value="Winged helix' DNA-binding domain"/>
    <property type="match status" value="1"/>
</dbReference>
<dbReference type="InterPro" id="IPR006910">
    <property type="entry name" value="Rad21_Rec8_N"/>
</dbReference>
<name>A0A5B8MV00_9CHLO</name>
<dbReference type="GO" id="GO:1990414">
    <property type="term" value="P:replication-born double-strand break repair via sister chromatid exchange"/>
    <property type="evidence" value="ECO:0007669"/>
    <property type="project" value="TreeGrafter"/>
</dbReference>
<evidence type="ECO:0000259" key="5">
    <source>
        <dbReference type="Pfam" id="PF04824"/>
    </source>
</evidence>
<comment type="subcellular location">
    <subcellularLocation>
        <location evidence="1">Nucleus</location>
    </subcellularLocation>
</comment>
<accession>A0A5B8MV00</accession>
<dbReference type="GO" id="GO:0007062">
    <property type="term" value="P:sister chromatid cohesion"/>
    <property type="evidence" value="ECO:0007669"/>
    <property type="project" value="InterPro"/>
</dbReference>
<dbReference type="InterPro" id="IPR006909">
    <property type="entry name" value="Rad21/Rec8_C_eu"/>
</dbReference>
<dbReference type="InterPro" id="IPR023093">
    <property type="entry name" value="ScpA-like_C"/>
</dbReference>
<dbReference type="Pfam" id="PF04825">
    <property type="entry name" value="Rad21_Rec8_N"/>
    <property type="match status" value="1"/>
</dbReference>
<dbReference type="InterPro" id="IPR039781">
    <property type="entry name" value="Rad21/Rec8-like"/>
</dbReference>
<gene>
    <name evidence="7" type="ORF">A3770_12p66340</name>
</gene>
<organism evidence="7 8">
    <name type="scientific">Chloropicon primus</name>
    <dbReference type="NCBI Taxonomy" id="1764295"/>
    <lineage>
        <taxon>Eukaryota</taxon>
        <taxon>Viridiplantae</taxon>
        <taxon>Chlorophyta</taxon>
        <taxon>Chloropicophyceae</taxon>
        <taxon>Chloropicales</taxon>
        <taxon>Chloropicaceae</taxon>
        <taxon>Chloropicon</taxon>
    </lineage>
</organism>
<reference evidence="7 8" key="1">
    <citation type="submission" date="2018-07" db="EMBL/GenBank/DDBJ databases">
        <title>The complete nuclear genome of the prasinophyte Chloropicon primus (CCMP1205).</title>
        <authorList>
            <person name="Pombert J.-F."/>
            <person name="Otis C."/>
            <person name="Turmel M."/>
            <person name="Lemieux C."/>
        </authorList>
    </citation>
    <scope>NUCLEOTIDE SEQUENCE [LARGE SCALE GENOMIC DNA]</scope>
    <source>
        <strain evidence="7 8">CCMP1205</strain>
    </source>
</reference>
<evidence type="ECO:0000256" key="3">
    <source>
        <dbReference type="ARBA" id="ARBA00023242"/>
    </source>
</evidence>
<dbReference type="InterPro" id="IPR036390">
    <property type="entry name" value="WH_DNA-bd_sf"/>
</dbReference>
<feature type="region of interest" description="Disordered" evidence="4">
    <location>
        <begin position="369"/>
        <end position="510"/>
    </location>
</feature>
<dbReference type="Proteomes" id="UP000316726">
    <property type="component" value="Chromosome 12"/>
</dbReference>
<feature type="compositionally biased region" description="Acidic residues" evidence="4">
    <location>
        <begin position="453"/>
        <end position="472"/>
    </location>
</feature>
<comment type="similarity">
    <text evidence="2">Belongs to the rad21 family.</text>
</comment>
<feature type="compositionally biased region" description="Acidic residues" evidence="4">
    <location>
        <begin position="390"/>
        <end position="407"/>
    </location>
</feature>
<evidence type="ECO:0000256" key="2">
    <source>
        <dbReference type="ARBA" id="ARBA00009870"/>
    </source>
</evidence>
<dbReference type="Pfam" id="PF04824">
    <property type="entry name" value="Rad21_Rec8"/>
    <property type="match status" value="1"/>
</dbReference>
<feature type="domain" description="Rad21/Rec8-like protein C-terminal eukaryotic" evidence="5">
    <location>
        <begin position="529"/>
        <end position="564"/>
    </location>
</feature>
<feature type="compositionally biased region" description="Low complexity" evidence="4">
    <location>
        <begin position="488"/>
        <end position="510"/>
    </location>
</feature>
<dbReference type="GO" id="GO:0005634">
    <property type="term" value="C:nucleus"/>
    <property type="evidence" value="ECO:0007669"/>
    <property type="project" value="UniProtKB-SubCell"/>
</dbReference>
<dbReference type="EMBL" id="CP031045">
    <property type="protein sequence ID" value="QDZ24116.1"/>
    <property type="molecule type" value="Genomic_DNA"/>
</dbReference>
<feature type="compositionally biased region" description="Basic residues" evidence="4">
    <location>
        <begin position="331"/>
        <end position="350"/>
    </location>
</feature>
<keyword evidence="3" id="KW-0539">Nucleus</keyword>
<feature type="compositionally biased region" description="Acidic residues" evidence="4">
    <location>
        <begin position="371"/>
        <end position="381"/>
    </location>
</feature>
<dbReference type="AlphaFoldDB" id="A0A5B8MV00"/>
<dbReference type="OrthoDB" id="10071381at2759"/>
<evidence type="ECO:0000256" key="1">
    <source>
        <dbReference type="ARBA" id="ARBA00004123"/>
    </source>
</evidence>
<keyword evidence="8" id="KW-1185">Reference proteome</keyword>
<dbReference type="GO" id="GO:0008278">
    <property type="term" value="C:cohesin complex"/>
    <property type="evidence" value="ECO:0007669"/>
    <property type="project" value="InterPro"/>
</dbReference>
<feature type="domain" description="Rad21/Rec8-like protein N-terminal" evidence="6">
    <location>
        <begin position="1"/>
        <end position="86"/>
    </location>
</feature>
<evidence type="ECO:0000259" key="6">
    <source>
        <dbReference type="Pfam" id="PF04825"/>
    </source>
</evidence>
<feature type="region of interest" description="Disordered" evidence="4">
    <location>
        <begin position="320"/>
        <end position="356"/>
    </location>
</feature>
<dbReference type="GO" id="GO:0003682">
    <property type="term" value="F:chromatin binding"/>
    <property type="evidence" value="ECO:0007669"/>
    <property type="project" value="TreeGrafter"/>
</dbReference>